<organism evidence="1 2">
    <name type="scientific">Dibothriocephalus latus</name>
    <name type="common">Fish tapeworm</name>
    <name type="synonym">Diphyllobothrium latum</name>
    <dbReference type="NCBI Taxonomy" id="60516"/>
    <lineage>
        <taxon>Eukaryota</taxon>
        <taxon>Metazoa</taxon>
        <taxon>Spiralia</taxon>
        <taxon>Lophotrochozoa</taxon>
        <taxon>Platyhelminthes</taxon>
        <taxon>Cestoda</taxon>
        <taxon>Eucestoda</taxon>
        <taxon>Diphyllobothriidea</taxon>
        <taxon>Diphyllobothriidae</taxon>
        <taxon>Dibothriocephalus</taxon>
    </lineage>
</organism>
<reference evidence="1 2" key="1">
    <citation type="submission" date="2018-11" db="EMBL/GenBank/DDBJ databases">
        <authorList>
            <consortium name="Pathogen Informatics"/>
        </authorList>
    </citation>
    <scope>NUCLEOTIDE SEQUENCE [LARGE SCALE GENOMIC DNA]</scope>
</reference>
<dbReference type="EMBL" id="UYRU01120197">
    <property type="protein sequence ID" value="VDN48267.1"/>
    <property type="molecule type" value="Genomic_DNA"/>
</dbReference>
<protein>
    <submittedName>
        <fullName evidence="1">Uncharacterized protein</fullName>
    </submittedName>
</protein>
<sequence length="153" mass="16881">MQKTRDTRTGQSTRQIATVVLIGSGTSWQWSLHHQRLVANTEAVAVVVSSAPVDETEMNWKMWTPKSPLLPITLPDISEWRMVALAKEVGGTGIGTNMSIGAMRMNVSENLGAILNVERQKISGVHHTVPRDLLHHLSRKLDTVSFMPITCVS</sequence>
<accession>A0A3P7PX72</accession>
<name>A0A3P7PX72_DIBLA</name>
<keyword evidence="2" id="KW-1185">Reference proteome</keyword>
<dbReference type="AlphaFoldDB" id="A0A3P7PX72"/>
<gene>
    <name evidence="1" type="ORF">DILT_LOCUS19744</name>
</gene>
<dbReference type="Proteomes" id="UP000281553">
    <property type="component" value="Unassembled WGS sequence"/>
</dbReference>
<evidence type="ECO:0000313" key="1">
    <source>
        <dbReference type="EMBL" id="VDN48267.1"/>
    </source>
</evidence>
<evidence type="ECO:0000313" key="2">
    <source>
        <dbReference type="Proteomes" id="UP000281553"/>
    </source>
</evidence>
<proteinExistence type="predicted"/>
<feature type="non-terminal residue" evidence="1">
    <location>
        <position position="153"/>
    </location>
</feature>